<accession>A0A6I2GG91</accession>
<dbReference type="InterPro" id="IPR023393">
    <property type="entry name" value="START-like_dom_sf"/>
</dbReference>
<comment type="caution">
    <text evidence="1">The sequence shown here is derived from an EMBL/GenBank/DDBJ whole genome shotgun (WGS) entry which is preliminary data.</text>
</comment>
<dbReference type="EMBL" id="WJQS01000009">
    <property type="protein sequence ID" value="MRI86176.1"/>
    <property type="molecule type" value="Genomic_DNA"/>
</dbReference>
<sequence>MDVLFHKDELGYHQRITEIIHADYDHVYRYLATKQISDWFPQLSFQQIDDVEMLVFDMGEDEPAIQFDILDNQMNQEIKFQWGEGVVRLVLEPTENGTLLTLEERMPVSQRLEQTANDFVGWYFQVLNIRTISETGEPAPLDMVDFMALEAETLEILENL</sequence>
<dbReference type="RefSeq" id="WP_153863896.1">
    <property type="nucleotide sequence ID" value="NZ_WJQS01000009.1"/>
</dbReference>
<reference evidence="1 2" key="1">
    <citation type="submission" date="2019-11" db="EMBL/GenBank/DDBJ databases">
        <title>Characterisation of Fundicoccus ignavus gen. nov. sp. nov., a novel genus of the family Aerococcaceae isolated from bulk tank milk.</title>
        <authorList>
            <person name="Siebert A."/>
            <person name="Huptas C."/>
            <person name="Wenning M."/>
            <person name="Scherer S."/>
            <person name="Doll E.V."/>
        </authorList>
    </citation>
    <scope>NUCLEOTIDE SEQUENCE [LARGE SCALE GENOMIC DNA]</scope>
    <source>
        <strain evidence="1 2">WS4759</strain>
    </source>
</reference>
<evidence type="ECO:0000313" key="1">
    <source>
        <dbReference type="EMBL" id="MRI86176.1"/>
    </source>
</evidence>
<dbReference type="AlphaFoldDB" id="A0A6I2GG91"/>
<name>A0A6I2GG91_9LACT</name>
<organism evidence="1 2">
    <name type="scientific">Fundicoccus ignavus</name>
    <dbReference type="NCBI Taxonomy" id="2664442"/>
    <lineage>
        <taxon>Bacteria</taxon>
        <taxon>Bacillati</taxon>
        <taxon>Bacillota</taxon>
        <taxon>Bacilli</taxon>
        <taxon>Lactobacillales</taxon>
        <taxon>Aerococcaceae</taxon>
        <taxon>Fundicoccus</taxon>
    </lineage>
</organism>
<protein>
    <submittedName>
        <fullName evidence="1">Uncharacterized protein</fullName>
    </submittedName>
</protein>
<gene>
    <name evidence="1" type="ORF">GIY09_10000</name>
</gene>
<dbReference type="Proteomes" id="UP000430975">
    <property type="component" value="Unassembled WGS sequence"/>
</dbReference>
<proteinExistence type="predicted"/>
<evidence type="ECO:0000313" key="2">
    <source>
        <dbReference type="Proteomes" id="UP000430975"/>
    </source>
</evidence>
<dbReference type="Gene3D" id="3.30.530.20">
    <property type="match status" value="1"/>
</dbReference>
<keyword evidence="2" id="KW-1185">Reference proteome</keyword>
<dbReference type="SUPFAM" id="SSF55961">
    <property type="entry name" value="Bet v1-like"/>
    <property type="match status" value="1"/>
</dbReference>